<name>A0ABN3NG76_9ACTN</name>
<keyword evidence="2" id="KW-1185">Reference proteome</keyword>
<accession>A0ABN3NG76</accession>
<evidence type="ECO:0008006" key="3">
    <source>
        <dbReference type="Google" id="ProtNLM"/>
    </source>
</evidence>
<evidence type="ECO:0000313" key="2">
    <source>
        <dbReference type="Proteomes" id="UP001501095"/>
    </source>
</evidence>
<dbReference type="RefSeq" id="WP_344534081.1">
    <property type="nucleotide sequence ID" value="NZ_BAAATM010000003.1"/>
</dbReference>
<evidence type="ECO:0000313" key="1">
    <source>
        <dbReference type="EMBL" id="GAA2518914.1"/>
    </source>
</evidence>
<gene>
    <name evidence="1" type="ORF">GCM10010423_08900</name>
</gene>
<dbReference type="InterPro" id="IPR011009">
    <property type="entry name" value="Kinase-like_dom_sf"/>
</dbReference>
<protein>
    <recommendedName>
        <fullName evidence="3">Aminoglycoside phosphotransferase domain-containing protein</fullName>
    </recommendedName>
</protein>
<reference evidence="1 2" key="1">
    <citation type="journal article" date="2019" name="Int. J. Syst. Evol. Microbiol.">
        <title>The Global Catalogue of Microorganisms (GCM) 10K type strain sequencing project: providing services to taxonomists for standard genome sequencing and annotation.</title>
        <authorList>
            <consortium name="The Broad Institute Genomics Platform"/>
            <consortium name="The Broad Institute Genome Sequencing Center for Infectious Disease"/>
            <person name="Wu L."/>
            <person name="Ma J."/>
        </authorList>
    </citation>
    <scope>NUCLEOTIDE SEQUENCE [LARGE SCALE GENOMIC DNA]</scope>
    <source>
        <strain evidence="1 2">JCM 6924</strain>
    </source>
</reference>
<dbReference type="Proteomes" id="UP001501095">
    <property type="component" value="Unassembled WGS sequence"/>
</dbReference>
<proteinExistence type="predicted"/>
<dbReference type="EMBL" id="BAAATM010000003">
    <property type="protein sequence ID" value="GAA2518914.1"/>
    <property type="molecule type" value="Genomic_DNA"/>
</dbReference>
<dbReference type="SUPFAM" id="SSF56112">
    <property type="entry name" value="Protein kinase-like (PK-like)"/>
    <property type="match status" value="1"/>
</dbReference>
<sequence>MPEVAVTDAEVREVLGVPPDRAEFEPFPHDPRNGVTAGVWRVTGCGRTAVLKVLTRTKETGVAWAASNDPRHGSFWRREAYVHRSGLARVWEGHGIRAPRLLECVERPDGDVALWLEDVPGTPATAWSPDRHVEHVHRLGRAQGAVGAGEDHPWLSERFLRDHTAGDDTTGADHPDHDEAWRHPLVRRHFPPGLRADLARLHHDREWFLSVMESLPRALSHLDHRPANVVSGGPGTSVLLDWACTGDGALGEDLGTYLTDSVLGHSLPADELPGLAKAAYDAYLHGLRASGWRGDEHLVRLGLCASAVKYVGLTALPPARADDEPVADGEAVVHGGAVVHGWPVADGGPMAYGGSVAHSGPMVHDGPVAQGAPGALPVGLRYRERGLTLAFLAEWAAEARLLAPGLGFPPAPSGR</sequence>
<organism evidence="1 2">
    <name type="scientific">Streptomyces levis</name>
    <dbReference type="NCBI Taxonomy" id="285566"/>
    <lineage>
        <taxon>Bacteria</taxon>
        <taxon>Bacillati</taxon>
        <taxon>Actinomycetota</taxon>
        <taxon>Actinomycetes</taxon>
        <taxon>Kitasatosporales</taxon>
        <taxon>Streptomycetaceae</taxon>
        <taxon>Streptomyces</taxon>
    </lineage>
</organism>
<comment type="caution">
    <text evidence="1">The sequence shown here is derived from an EMBL/GenBank/DDBJ whole genome shotgun (WGS) entry which is preliminary data.</text>
</comment>